<sequence length="214" mass="24385">MEPSSTNSCTYQIKCWVSKEHKNGHPFDPFFPASKVAKSSTYAMVRLELSLGSRSRSSQRTGVDIFKKRLASAKNFSFDPSIEYEHYNRETIQLPSTSYIQPCHQLLSPPSASRKLLRKSSPGGTFAFSVEHSMYTSPTNPELNRDEESPPFDEYLLEGPRSTNWWTEGVIKQHHTFATYINFLTQPGFAIGYVIEWGLNKEQAKNSWQTGRGF</sequence>
<name>A0A2J6TNG1_9HELO</name>
<keyword evidence="2" id="KW-1185">Reference proteome</keyword>
<dbReference type="EMBL" id="KZ613749">
    <property type="protein sequence ID" value="PMD64557.1"/>
    <property type="molecule type" value="Genomic_DNA"/>
</dbReference>
<accession>A0A2J6TNG1</accession>
<dbReference type="Gene3D" id="3.40.50.150">
    <property type="entry name" value="Vaccinia Virus protein VP39"/>
    <property type="match status" value="1"/>
</dbReference>
<gene>
    <name evidence="1" type="ORF">K444DRAFT_625807</name>
</gene>
<organism evidence="1 2">
    <name type="scientific">Hyaloscypha bicolor E</name>
    <dbReference type="NCBI Taxonomy" id="1095630"/>
    <lineage>
        <taxon>Eukaryota</taxon>
        <taxon>Fungi</taxon>
        <taxon>Dikarya</taxon>
        <taxon>Ascomycota</taxon>
        <taxon>Pezizomycotina</taxon>
        <taxon>Leotiomycetes</taxon>
        <taxon>Helotiales</taxon>
        <taxon>Hyaloscyphaceae</taxon>
        <taxon>Hyaloscypha</taxon>
        <taxon>Hyaloscypha bicolor</taxon>
    </lineage>
</organism>
<dbReference type="STRING" id="1095630.A0A2J6TNG1"/>
<reference evidence="1 2" key="1">
    <citation type="submission" date="2016-04" db="EMBL/GenBank/DDBJ databases">
        <title>A degradative enzymes factory behind the ericoid mycorrhizal symbiosis.</title>
        <authorList>
            <consortium name="DOE Joint Genome Institute"/>
            <person name="Martino E."/>
            <person name="Morin E."/>
            <person name="Grelet G."/>
            <person name="Kuo A."/>
            <person name="Kohler A."/>
            <person name="Daghino S."/>
            <person name="Barry K."/>
            <person name="Choi C."/>
            <person name="Cichocki N."/>
            <person name="Clum A."/>
            <person name="Copeland A."/>
            <person name="Hainaut M."/>
            <person name="Haridas S."/>
            <person name="Labutti K."/>
            <person name="Lindquist E."/>
            <person name="Lipzen A."/>
            <person name="Khouja H.-R."/>
            <person name="Murat C."/>
            <person name="Ohm R."/>
            <person name="Olson A."/>
            <person name="Spatafora J."/>
            <person name="Veneault-Fourrey C."/>
            <person name="Henrissat B."/>
            <person name="Grigoriev I."/>
            <person name="Martin F."/>
            <person name="Perotto S."/>
        </authorList>
    </citation>
    <scope>NUCLEOTIDE SEQUENCE [LARGE SCALE GENOMIC DNA]</scope>
    <source>
        <strain evidence="1 2">E</strain>
    </source>
</reference>
<dbReference type="AlphaFoldDB" id="A0A2J6TNG1"/>
<dbReference type="SUPFAM" id="SSF53335">
    <property type="entry name" value="S-adenosyl-L-methionine-dependent methyltransferases"/>
    <property type="match status" value="1"/>
</dbReference>
<evidence type="ECO:0000313" key="1">
    <source>
        <dbReference type="EMBL" id="PMD64557.1"/>
    </source>
</evidence>
<dbReference type="OrthoDB" id="10485157at2759"/>
<protein>
    <submittedName>
        <fullName evidence="1">Uncharacterized protein</fullName>
    </submittedName>
</protein>
<evidence type="ECO:0000313" key="2">
    <source>
        <dbReference type="Proteomes" id="UP000235371"/>
    </source>
</evidence>
<proteinExistence type="predicted"/>
<dbReference type="InterPro" id="IPR029063">
    <property type="entry name" value="SAM-dependent_MTases_sf"/>
</dbReference>
<dbReference type="Proteomes" id="UP000235371">
    <property type="component" value="Unassembled WGS sequence"/>
</dbReference>
<dbReference type="RefSeq" id="XP_024741461.1">
    <property type="nucleotide sequence ID" value="XM_024882571.1"/>
</dbReference>
<dbReference type="GeneID" id="36590648"/>
<dbReference type="InParanoid" id="A0A2J6TNG1"/>